<sequence length="83" mass="8432">MDQKISSGGALRVASATSVAGAAVLRSTRRGSSSCTVSGTGSPTDWCLELQEGRAASGLKETRPEIPRQKSTINLTAVVLAGA</sequence>
<evidence type="ECO:0000313" key="2">
    <source>
        <dbReference type="Proteomes" id="UP001266305"/>
    </source>
</evidence>
<keyword evidence="2" id="KW-1185">Reference proteome</keyword>
<gene>
    <name evidence="1" type="ORF">P7K49_017417</name>
</gene>
<comment type="caution">
    <text evidence="1">The sequence shown here is derived from an EMBL/GenBank/DDBJ whole genome shotgun (WGS) entry which is preliminary data.</text>
</comment>
<feature type="non-terminal residue" evidence="1">
    <location>
        <position position="83"/>
    </location>
</feature>
<dbReference type="EMBL" id="JASSZA010000008">
    <property type="protein sequence ID" value="KAK2103561.1"/>
    <property type="molecule type" value="Genomic_DNA"/>
</dbReference>
<protein>
    <recommendedName>
        <fullName evidence="3">Secreted protein</fullName>
    </recommendedName>
</protein>
<evidence type="ECO:0000313" key="1">
    <source>
        <dbReference type="EMBL" id="KAK2103561.1"/>
    </source>
</evidence>
<reference evidence="1 2" key="1">
    <citation type="submission" date="2023-05" db="EMBL/GenBank/DDBJ databases">
        <title>B98-5 Cell Line De Novo Hybrid Assembly: An Optical Mapping Approach.</title>
        <authorList>
            <person name="Kananen K."/>
            <person name="Auerbach J.A."/>
            <person name="Kautto E."/>
            <person name="Blachly J.S."/>
        </authorList>
    </citation>
    <scope>NUCLEOTIDE SEQUENCE [LARGE SCALE GENOMIC DNA]</scope>
    <source>
        <strain evidence="1">B95-8</strain>
        <tissue evidence="1">Cell line</tissue>
    </source>
</reference>
<name>A0ABQ9V2V5_SAGOE</name>
<dbReference type="Proteomes" id="UP001266305">
    <property type="component" value="Unassembled WGS sequence"/>
</dbReference>
<proteinExistence type="predicted"/>
<organism evidence="1 2">
    <name type="scientific">Saguinus oedipus</name>
    <name type="common">Cotton-top tamarin</name>
    <name type="synonym">Oedipomidas oedipus</name>
    <dbReference type="NCBI Taxonomy" id="9490"/>
    <lineage>
        <taxon>Eukaryota</taxon>
        <taxon>Metazoa</taxon>
        <taxon>Chordata</taxon>
        <taxon>Craniata</taxon>
        <taxon>Vertebrata</taxon>
        <taxon>Euteleostomi</taxon>
        <taxon>Mammalia</taxon>
        <taxon>Eutheria</taxon>
        <taxon>Euarchontoglires</taxon>
        <taxon>Primates</taxon>
        <taxon>Haplorrhini</taxon>
        <taxon>Platyrrhini</taxon>
        <taxon>Cebidae</taxon>
        <taxon>Callitrichinae</taxon>
        <taxon>Saguinus</taxon>
    </lineage>
</organism>
<accession>A0ABQ9V2V5</accession>
<evidence type="ECO:0008006" key="3">
    <source>
        <dbReference type="Google" id="ProtNLM"/>
    </source>
</evidence>